<dbReference type="InterPro" id="IPR032466">
    <property type="entry name" value="Metal_Hydrolase"/>
</dbReference>
<dbReference type="InterPro" id="IPR008257">
    <property type="entry name" value="Pept_M19"/>
</dbReference>
<evidence type="ECO:0000256" key="1">
    <source>
        <dbReference type="SAM" id="SignalP"/>
    </source>
</evidence>
<reference evidence="3" key="1">
    <citation type="journal article" date="2019" name="Int. J. Syst. Evol. Microbiol.">
        <title>The Global Catalogue of Microorganisms (GCM) 10K type strain sequencing project: providing services to taxonomists for standard genome sequencing and annotation.</title>
        <authorList>
            <consortium name="The Broad Institute Genomics Platform"/>
            <consortium name="The Broad Institute Genome Sequencing Center for Infectious Disease"/>
            <person name="Wu L."/>
            <person name="Ma J."/>
        </authorList>
    </citation>
    <scope>NUCLEOTIDE SEQUENCE [LARGE SCALE GENOMIC DNA]</scope>
    <source>
        <strain evidence="3">NBRC 105001</strain>
    </source>
</reference>
<dbReference type="PROSITE" id="PS51365">
    <property type="entry name" value="RENAL_DIPEPTIDASE_2"/>
    <property type="match status" value="1"/>
</dbReference>
<dbReference type="PANTHER" id="PTHR10443:SF12">
    <property type="entry name" value="DIPEPTIDASE"/>
    <property type="match status" value="1"/>
</dbReference>
<comment type="caution">
    <text evidence="2">The sequence shown here is derived from an EMBL/GenBank/DDBJ whole genome shotgun (WGS) entry which is preliminary data.</text>
</comment>
<sequence length="390" mass="43537">MLKKLSVSLISIALASGSAYASQESKSWDASKKAQAFVKDALVMDMFASPYGAGWTEDKQMEDYIQRAIDTGISGVSATLAATYYTFEQFEAERNKWQSVINKHPNTMTVGYTVEDIKQAKENGKYVFIWNSQTPTILNGDLNKVATVKAMGVNTMQLVYNGRYRTGLGVIEALHYTDIGLSDWGRSLIDEMVKNGILVDMSHTSYQTTMDIMSYMEDKHPGVPAVFSHSGPAGLYECSPKEKIKKDALAPCYRLITDEQAIRVAKMGGVVSPTFTEWMLDGIFPDDITPEQGADMLEYYIKLVGIDHVGIATDDMFSTELVKTFAKNSPQSYNDFGYMIDAFDRGADSGAELAKFLPALTDELWKRGYSNDDILKMYSGNLMRVWEQTW</sequence>
<gene>
    <name evidence="2" type="ORF">GCM10007855_09800</name>
</gene>
<dbReference type="RefSeq" id="WP_105063588.1">
    <property type="nucleotide sequence ID" value="NZ_BSOU01000002.1"/>
</dbReference>
<keyword evidence="3" id="KW-1185">Reference proteome</keyword>
<feature type="chain" id="PRO_5046889620" evidence="1">
    <location>
        <begin position="22"/>
        <end position="390"/>
    </location>
</feature>
<organism evidence="2 3">
    <name type="scientific">Aliivibrio sifiae</name>
    <dbReference type="NCBI Taxonomy" id="566293"/>
    <lineage>
        <taxon>Bacteria</taxon>
        <taxon>Pseudomonadati</taxon>
        <taxon>Pseudomonadota</taxon>
        <taxon>Gammaproteobacteria</taxon>
        <taxon>Vibrionales</taxon>
        <taxon>Vibrionaceae</taxon>
        <taxon>Aliivibrio</taxon>
    </lineage>
</organism>
<protein>
    <submittedName>
        <fullName evidence="2">Dipeptidase</fullName>
    </submittedName>
</protein>
<dbReference type="SUPFAM" id="SSF51556">
    <property type="entry name" value="Metallo-dependent hydrolases"/>
    <property type="match status" value="1"/>
</dbReference>
<evidence type="ECO:0000313" key="2">
    <source>
        <dbReference type="EMBL" id="GLR74106.1"/>
    </source>
</evidence>
<accession>A0ABQ6ACR1</accession>
<proteinExistence type="predicted"/>
<dbReference type="PANTHER" id="PTHR10443">
    <property type="entry name" value="MICROSOMAL DIPEPTIDASE"/>
    <property type="match status" value="1"/>
</dbReference>
<feature type="signal peptide" evidence="1">
    <location>
        <begin position="1"/>
        <end position="21"/>
    </location>
</feature>
<dbReference type="Pfam" id="PF01244">
    <property type="entry name" value="Peptidase_M19"/>
    <property type="match status" value="1"/>
</dbReference>
<dbReference type="Gene3D" id="3.20.20.140">
    <property type="entry name" value="Metal-dependent hydrolases"/>
    <property type="match status" value="1"/>
</dbReference>
<name>A0ABQ6ACR1_9GAMM</name>
<evidence type="ECO:0000313" key="3">
    <source>
        <dbReference type="Proteomes" id="UP001156660"/>
    </source>
</evidence>
<dbReference type="Proteomes" id="UP001156660">
    <property type="component" value="Unassembled WGS sequence"/>
</dbReference>
<dbReference type="EMBL" id="BSOU01000002">
    <property type="protein sequence ID" value="GLR74106.1"/>
    <property type="molecule type" value="Genomic_DNA"/>
</dbReference>
<keyword evidence="1" id="KW-0732">Signal</keyword>